<evidence type="ECO:0000256" key="1">
    <source>
        <dbReference type="SAM" id="MobiDB-lite"/>
    </source>
</evidence>
<evidence type="ECO:0000259" key="2">
    <source>
        <dbReference type="Pfam" id="PF04909"/>
    </source>
</evidence>
<name>A0A2U8VYM7_9HYPH</name>
<gene>
    <name evidence="3" type="ORF">DK427_06820</name>
</gene>
<dbReference type="KEGG" id="meti:DK427_06820"/>
<proteinExistence type="predicted"/>
<dbReference type="PANTHER" id="PTHR35563">
    <property type="entry name" value="BARREL METAL-DEPENDENT HYDROLASE, PUTATIVE (AFU_ORTHOLOGUE AFUA_1G16240)-RELATED"/>
    <property type="match status" value="1"/>
</dbReference>
<dbReference type="GO" id="GO:0016787">
    <property type="term" value="F:hydrolase activity"/>
    <property type="evidence" value="ECO:0007669"/>
    <property type="project" value="InterPro"/>
</dbReference>
<dbReference type="EMBL" id="CP029551">
    <property type="protein sequence ID" value="AWN38893.1"/>
    <property type="molecule type" value="Genomic_DNA"/>
</dbReference>
<dbReference type="InterPro" id="IPR006680">
    <property type="entry name" value="Amidohydro-rel"/>
</dbReference>
<dbReference type="InterPro" id="IPR052358">
    <property type="entry name" value="Aro_Compnd_Degr_Hydrolases"/>
</dbReference>
<reference evidence="3 4" key="1">
    <citation type="submission" date="2018-05" db="EMBL/GenBank/DDBJ databases">
        <title>Complete Genome Sequence of Methylobacterium sp. 17Sr1-43.</title>
        <authorList>
            <person name="Srinivasan S."/>
        </authorList>
    </citation>
    <scope>NUCLEOTIDE SEQUENCE [LARGE SCALE GENOMIC DNA]</scope>
    <source>
        <strain evidence="3 4">17Sr1-43</strain>
    </source>
</reference>
<sequence>MSETSDASPPCPAPDPSPRGPTRYRVPAGAVDTHAHVIGLPPAYPLVPERSYTPPAAPGERYLAMLDATGMANGVLIQVSVHGTDNRRMVETLRANPERLRGVAVIPLGLPDRELADLKAAGVAGLRLNVLFGGGVGFADLEAYGALAREMGWHLQFLIDARQMPPLATRLARLPVPFVVDHMGHMPTSAGLDDPGFRTLVDLVRDGAWVKLSGAFRTSVAGAPFADTIPFARALHAAAPGRCLWGSDWPHVAAWAGPPRIGDLLDLVADWIPDEADRRRYFVDNPRRLYGFSDPG</sequence>
<accession>A0A2U8VYM7</accession>
<keyword evidence="4" id="KW-1185">Reference proteome</keyword>
<dbReference type="AlphaFoldDB" id="A0A2U8VYM7"/>
<organism evidence="3 4">
    <name type="scientific">Methylobacterium radiodurans</name>
    <dbReference type="NCBI Taxonomy" id="2202828"/>
    <lineage>
        <taxon>Bacteria</taxon>
        <taxon>Pseudomonadati</taxon>
        <taxon>Pseudomonadota</taxon>
        <taxon>Alphaproteobacteria</taxon>
        <taxon>Hyphomicrobiales</taxon>
        <taxon>Methylobacteriaceae</taxon>
        <taxon>Methylobacterium</taxon>
    </lineage>
</organism>
<protein>
    <submittedName>
        <fullName evidence="3">GntR family transcriptional regulator</fullName>
    </submittedName>
</protein>
<dbReference type="RefSeq" id="WP_109954048.1">
    <property type="nucleotide sequence ID" value="NZ_CP029551.1"/>
</dbReference>
<feature type="region of interest" description="Disordered" evidence="1">
    <location>
        <begin position="1"/>
        <end position="23"/>
    </location>
</feature>
<dbReference type="InterPro" id="IPR032466">
    <property type="entry name" value="Metal_Hydrolase"/>
</dbReference>
<dbReference type="Proteomes" id="UP000246058">
    <property type="component" value="Chromosome"/>
</dbReference>
<dbReference type="OrthoDB" id="9787654at2"/>
<evidence type="ECO:0000313" key="3">
    <source>
        <dbReference type="EMBL" id="AWN38893.1"/>
    </source>
</evidence>
<feature type="compositionally biased region" description="Pro residues" evidence="1">
    <location>
        <begin position="9"/>
        <end position="19"/>
    </location>
</feature>
<feature type="domain" description="Amidohydrolase-related" evidence="2">
    <location>
        <begin position="31"/>
        <end position="292"/>
    </location>
</feature>
<dbReference type="Pfam" id="PF04909">
    <property type="entry name" value="Amidohydro_2"/>
    <property type="match status" value="1"/>
</dbReference>
<dbReference type="Gene3D" id="3.20.20.140">
    <property type="entry name" value="Metal-dependent hydrolases"/>
    <property type="match status" value="1"/>
</dbReference>
<dbReference type="PANTHER" id="PTHR35563:SF2">
    <property type="entry name" value="BARREL METAL-DEPENDENT HYDROLASE, PUTATIVE (AFU_ORTHOLOGUE AFUA_1G16240)-RELATED"/>
    <property type="match status" value="1"/>
</dbReference>
<dbReference type="SUPFAM" id="SSF51556">
    <property type="entry name" value="Metallo-dependent hydrolases"/>
    <property type="match status" value="1"/>
</dbReference>
<evidence type="ECO:0000313" key="4">
    <source>
        <dbReference type="Proteomes" id="UP000246058"/>
    </source>
</evidence>